<dbReference type="EMBL" id="BNCO01000096">
    <property type="protein sequence ID" value="GIL67284.1"/>
    <property type="molecule type" value="Genomic_DNA"/>
</dbReference>
<evidence type="ECO:0000313" key="3">
    <source>
        <dbReference type="Proteomes" id="UP000747399"/>
    </source>
</evidence>
<feature type="region of interest" description="Disordered" evidence="1">
    <location>
        <begin position="20"/>
        <end position="64"/>
    </location>
</feature>
<gene>
    <name evidence="2" type="ORF">Vafri_20705</name>
</gene>
<dbReference type="Proteomes" id="UP000747399">
    <property type="component" value="Unassembled WGS sequence"/>
</dbReference>
<sequence>MLPQAWVQSYNRHLSYKLQPHGATHRSGSLAQWHSATCRSRSRAQQNRLSGNPRDPNTDAAAPLGDKHVATADFTPHTCLVLMSSILDYLCDSGLVNEPGRPSSISLSYASV</sequence>
<dbReference type="AlphaFoldDB" id="A0A8J4BRV1"/>
<evidence type="ECO:0000313" key="2">
    <source>
        <dbReference type="EMBL" id="GIL67284.1"/>
    </source>
</evidence>
<evidence type="ECO:0000256" key="1">
    <source>
        <dbReference type="SAM" id="MobiDB-lite"/>
    </source>
</evidence>
<comment type="caution">
    <text evidence="2">The sequence shown here is derived from an EMBL/GenBank/DDBJ whole genome shotgun (WGS) entry which is preliminary data.</text>
</comment>
<reference evidence="2" key="1">
    <citation type="journal article" date="2021" name="Proc. Natl. Acad. Sci. U.S.A.">
        <title>Three genomes in the algal genus Volvox reveal the fate of a haploid sex-determining region after a transition to homothallism.</title>
        <authorList>
            <person name="Yamamoto K."/>
            <person name="Hamaji T."/>
            <person name="Kawai-Toyooka H."/>
            <person name="Matsuzaki R."/>
            <person name="Takahashi F."/>
            <person name="Nishimura Y."/>
            <person name="Kawachi M."/>
            <person name="Noguchi H."/>
            <person name="Minakuchi Y."/>
            <person name="Umen J.G."/>
            <person name="Toyoda A."/>
            <person name="Nozaki H."/>
        </authorList>
    </citation>
    <scope>NUCLEOTIDE SEQUENCE</scope>
    <source>
        <strain evidence="2">NIES-3780</strain>
    </source>
</reference>
<name>A0A8J4BRV1_9CHLO</name>
<feature type="compositionally biased region" description="Polar residues" evidence="1">
    <location>
        <begin position="26"/>
        <end position="50"/>
    </location>
</feature>
<proteinExistence type="predicted"/>
<protein>
    <submittedName>
        <fullName evidence="2">Uncharacterized protein</fullName>
    </submittedName>
</protein>
<accession>A0A8J4BRV1</accession>
<organism evidence="2 3">
    <name type="scientific">Volvox africanus</name>
    <dbReference type="NCBI Taxonomy" id="51714"/>
    <lineage>
        <taxon>Eukaryota</taxon>
        <taxon>Viridiplantae</taxon>
        <taxon>Chlorophyta</taxon>
        <taxon>core chlorophytes</taxon>
        <taxon>Chlorophyceae</taxon>
        <taxon>CS clade</taxon>
        <taxon>Chlamydomonadales</taxon>
        <taxon>Volvocaceae</taxon>
        <taxon>Volvox</taxon>
    </lineage>
</organism>
<keyword evidence="3" id="KW-1185">Reference proteome</keyword>